<reference evidence="1" key="2">
    <citation type="journal article" date="2021" name="Genome Biol. Evol.">
        <title>Developing a high-quality reference genome for a parasitic bivalve with doubly uniparental inheritance (Bivalvia: Unionida).</title>
        <authorList>
            <person name="Smith C.H."/>
        </authorList>
    </citation>
    <scope>NUCLEOTIDE SEQUENCE</scope>
    <source>
        <strain evidence="1">CHS0354</strain>
        <tissue evidence="1">Mantle</tissue>
    </source>
</reference>
<organism evidence="1 2">
    <name type="scientific">Potamilus streckersoni</name>
    <dbReference type="NCBI Taxonomy" id="2493646"/>
    <lineage>
        <taxon>Eukaryota</taxon>
        <taxon>Metazoa</taxon>
        <taxon>Spiralia</taxon>
        <taxon>Lophotrochozoa</taxon>
        <taxon>Mollusca</taxon>
        <taxon>Bivalvia</taxon>
        <taxon>Autobranchia</taxon>
        <taxon>Heteroconchia</taxon>
        <taxon>Palaeoheterodonta</taxon>
        <taxon>Unionida</taxon>
        <taxon>Unionoidea</taxon>
        <taxon>Unionidae</taxon>
        <taxon>Ambleminae</taxon>
        <taxon>Lampsilini</taxon>
        <taxon>Potamilus</taxon>
    </lineage>
</organism>
<evidence type="ECO:0000313" key="2">
    <source>
        <dbReference type="Proteomes" id="UP001195483"/>
    </source>
</evidence>
<evidence type="ECO:0000313" key="1">
    <source>
        <dbReference type="EMBL" id="KAK3598544.1"/>
    </source>
</evidence>
<comment type="caution">
    <text evidence="1">The sequence shown here is derived from an EMBL/GenBank/DDBJ whole genome shotgun (WGS) entry which is preliminary data.</text>
</comment>
<gene>
    <name evidence="1" type="ORF">CHS0354_010720</name>
</gene>
<keyword evidence="2" id="KW-1185">Reference proteome</keyword>
<accession>A0AAE0W2C8</accession>
<reference evidence="1" key="3">
    <citation type="submission" date="2023-05" db="EMBL/GenBank/DDBJ databases">
        <authorList>
            <person name="Smith C.H."/>
        </authorList>
    </citation>
    <scope>NUCLEOTIDE SEQUENCE</scope>
    <source>
        <strain evidence="1">CHS0354</strain>
        <tissue evidence="1">Mantle</tissue>
    </source>
</reference>
<name>A0AAE0W2C8_9BIVA</name>
<sequence length="76" mass="8207">MATGGEKKVDYETLRLEKTPDSDDDINSINLPIISVTDANVCTPIPVFASAATVNHSESSSWSSTNRHFASVLKLL</sequence>
<protein>
    <submittedName>
        <fullName evidence="1">Uncharacterized protein</fullName>
    </submittedName>
</protein>
<dbReference type="AlphaFoldDB" id="A0AAE0W2C8"/>
<dbReference type="Proteomes" id="UP001195483">
    <property type="component" value="Unassembled WGS sequence"/>
</dbReference>
<dbReference type="EMBL" id="JAEAOA010000674">
    <property type="protein sequence ID" value="KAK3598544.1"/>
    <property type="molecule type" value="Genomic_DNA"/>
</dbReference>
<proteinExistence type="predicted"/>
<reference evidence="1" key="1">
    <citation type="journal article" date="2021" name="Genome Biol. Evol.">
        <title>A High-Quality Reference Genome for a Parasitic Bivalve with Doubly Uniparental Inheritance (Bivalvia: Unionida).</title>
        <authorList>
            <person name="Smith C.H."/>
        </authorList>
    </citation>
    <scope>NUCLEOTIDE SEQUENCE</scope>
    <source>
        <strain evidence="1">CHS0354</strain>
    </source>
</reference>